<dbReference type="PANTHER" id="PTHR43712:SF2">
    <property type="entry name" value="O-METHYLTRANSFERASE CICE"/>
    <property type="match status" value="1"/>
</dbReference>
<accession>A0A0D7ABP5</accession>
<evidence type="ECO:0000256" key="2">
    <source>
        <dbReference type="ARBA" id="ARBA00022679"/>
    </source>
</evidence>
<dbReference type="InterPro" id="IPR029063">
    <property type="entry name" value="SAM-dependent_MTases_sf"/>
</dbReference>
<sequence length="280" mass="31130">MSAYMTDAFLDLDFGHSEDGRKSALALAFKTDKTLFEWYEEPENLYRHKRYEVAMTGSVKLDVPDAILRGFRWDELPPNARVVDVGGGIGHITMTIARQNPNLRYVIQDRPSVIHAAEEYWKINSPEALDNGLVKLQSHDILSPQPVTDATVFLLRLVIHAFGSSEAIRILSHLCASAGPDTKLVLVEQVIPYACPIHEVSDRLIAGADDLFPIPPPPLENMGRFSSMAYMIDLQMACSLNAEERTLGSWVQLCRAAGWDIVRVYPISGSVFSHIVAVPV</sequence>
<keyword evidence="6" id="KW-1185">Reference proteome</keyword>
<feature type="domain" description="O-methyltransferase C-terminal" evidence="4">
    <location>
        <begin position="49"/>
        <end position="192"/>
    </location>
</feature>
<organism evidence="5 6">
    <name type="scientific">Fistulina hepatica ATCC 64428</name>
    <dbReference type="NCBI Taxonomy" id="1128425"/>
    <lineage>
        <taxon>Eukaryota</taxon>
        <taxon>Fungi</taxon>
        <taxon>Dikarya</taxon>
        <taxon>Basidiomycota</taxon>
        <taxon>Agaricomycotina</taxon>
        <taxon>Agaricomycetes</taxon>
        <taxon>Agaricomycetidae</taxon>
        <taxon>Agaricales</taxon>
        <taxon>Fistulinaceae</taxon>
        <taxon>Fistulina</taxon>
    </lineage>
</organism>
<evidence type="ECO:0000256" key="3">
    <source>
        <dbReference type="ARBA" id="ARBA00022691"/>
    </source>
</evidence>
<dbReference type="EMBL" id="KN881833">
    <property type="protein sequence ID" value="KIY48412.1"/>
    <property type="molecule type" value="Genomic_DNA"/>
</dbReference>
<dbReference type="InterPro" id="IPR001077">
    <property type="entry name" value="COMT_C"/>
</dbReference>
<dbReference type="AlphaFoldDB" id="A0A0D7ABP5"/>
<dbReference type="GO" id="GO:0032259">
    <property type="term" value="P:methylation"/>
    <property type="evidence" value="ECO:0007669"/>
    <property type="project" value="UniProtKB-KW"/>
</dbReference>
<evidence type="ECO:0000259" key="4">
    <source>
        <dbReference type="Pfam" id="PF00891"/>
    </source>
</evidence>
<dbReference type="InterPro" id="IPR016461">
    <property type="entry name" value="COMT-like"/>
</dbReference>
<name>A0A0D7ABP5_9AGAR</name>
<dbReference type="OrthoDB" id="2410195at2759"/>
<dbReference type="GO" id="GO:0008171">
    <property type="term" value="F:O-methyltransferase activity"/>
    <property type="evidence" value="ECO:0007669"/>
    <property type="project" value="InterPro"/>
</dbReference>
<dbReference type="PROSITE" id="PS51683">
    <property type="entry name" value="SAM_OMT_II"/>
    <property type="match status" value="1"/>
</dbReference>
<dbReference type="Gene3D" id="3.40.50.150">
    <property type="entry name" value="Vaccinia Virus protein VP39"/>
    <property type="match status" value="1"/>
</dbReference>
<dbReference type="PANTHER" id="PTHR43712">
    <property type="entry name" value="PUTATIVE (AFU_ORTHOLOGUE AFUA_4G14580)-RELATED"/>
    <property type="match status" value="1"/>
</dbReference>
<evidence type="ECO:0000313" key="6">
    <source>
        <dbReference type="Proteomes" id="UP000054144"/>
    </source>
</evidence>
<evidence type="ECO:0000313" key="5">
    <source>
        <dbReference type="EMBL" id="KIY48412.1"/>
    </source>
</evidence>
<keyword evidence="1 5" id="KW-0489">Methyltransferase</keyword>
<proteinExistence type="predicted"/>
<evidence type="ECO:0000256" key="1">
    <source>
        <dbReference type="ARBA" id="ARBA00022603"/>
    </source>
</evidence>
<dbReference type="Proteomes" id="UP000054144">
    <property type="component" value="Unassembled WGS sequence"/>
</dbReference>
<gene>
    <name evidence="5" type="ORF">FISHEDRAFT_73611</name>
</gene>
<dbReference type="Pfam" id="PF00891">
    <property type="entry name" value="Methyltransf_2"/>
    <property type="match status" value="1"/>
</dbReference>
<protein>
    <submittedName>
        <fullName evidence="5">S-adenosyl-L-methionine-dependent methyltransferase</fullName>
    </submittedName>
</protein>
<keyword evidence="3" id="KW-0949">S-adenosyl-L-methionine</keyword>
<reference evidence="5 6" key="1">
    <citation type="journal article" date="2015" name="Fungal Genet. Biol.">
        <title>Evolution of novel wood decay mechanisms in Agaricales revealed by the genome sequences of Fistulina hepatica and Cylindrobasidium torrendii.</title>
        <authorList>
            <person name="Floudas D."/>
            <person name="Held B.W."/>
            <person name="Riley R."/>
            <person name="Nagy L.G."/>
            <person name="Koehler G."/>
            <person name="Ransdell A.S."/>
            <person name="Younus H."/>
            <person name="Chow J."/>
            <person name="Chiniquy J."/>
            <person name="Lipzen A."/>
            <person name="Tritt A."/>
            <person name="Sun H."/>
            <person name="Haridas S."/>
            <person name="LaButti K."/>
            <person name="Ohm R.A."/>
            <person name="Kues U."/>
            <person name="Blanchette R.A."/>
            <person name="Grigoriev I.V."/>
            <person name="Minto R.E."/>
            <person name="Hibbett D.S."/>
        </authorList>
    </citation>
    <scope>NUCLEOTIDE SEQUENCE [LARGE SCALE GENOMIC DNA]</scope>
    <source>
        <strain evidence="5 6">ATCC 64428</strain>
    </source>
</reference>
<dbReference type="SUPFAM" id="SSF53335">
    <property type="entry name" value="S-adenosyl-L-methionine-dependent methyltransferases"/>
    <property type="match status" value="1"/>
</dbReference>
<keyword evidence="2 5" id="KW-0808">Transferase</keyword>